<dbReference type="GO" id="GO:0006388">
    <property type="term" value="P:tRNA splicing, via endonucleolytic cleavage and ligation"/>
    <property type="evidence" value="ECO:0007669"/>
    <property type="project" value="UniProtKB-UniRule"/>
</dbReference>
<dbReference type="Pfam" id="PF02778">
    <property type="entry name" value="tRNA_int_endo_N"/>
    <property type="match status" value="1"/>
</dbReference>
<dbReference type="InterPro" id="IPR006676">
    <property type="entry name" value="tRNA_splic"/>
</dbReference>
<dbReference type="NCBIfam" id="TIGR00324">
    <property type="entry name" value="endA"/>
    <property type="match status" value="1"/>
</dbReference>
<dbReference type="InterPro" id="IPR006678">
    <property type="entry name" value="tRNA_intron_Endonuc_N"/>
</dbReference>
<gene>
    <name evidence="4" type="primary">endA</name>
    <name evidence="7" type="ORF">ATY89_02130</name>
    <name evidence="8" type="ORF">ATZ20_05165</name>
</gene>
<dbReference type="Gene3D" id="3.40.1350.10">
    <property type="match status" value="1"/>
</dbReference>
<accession>A0A0U3FM22</accession>
<dbReference type="Proteomes" id="UP000065473">
    <property type="component" value="Chromosome"/>
</dbReference>
<dbReference type="OMA" id="KGPGIDH"/>
<feature type="active site" evidence="4">
    <location>
        <position position="118"/>
    </location>
</feature>
<dbReference type="PANTHER" id="PTHR21227">
    <property type="entry name" value="TRNA-SPLICING ENDONUCLEASE SUBUNIT SEN2"/>
    <property type="match status" value="1"/>
</dbReference>
<dbReference type="CDD" id="cd22363">
    <property type="entry name" value="tRNA-intron_lyase_C"/>
    <property type="match status" value="1"/>
</dbReference>
<feature type="active site" evidence="4">
    <location>
        <position position="126"/>
    </location>
</feature>
<dbReference type="AlphaFoldDB" id="A0A0U3FM22"/>
<evidence type="ECO:0000256" key="4">
    <source>
        <dbReference type="HAMAP-Rule" id="MF_01833"/>
    </source>
</evidence>
<sequence>MIQGEILGDKVLINDVEKAKEIYKLGYYGKPLDITKPKSPEDIKKPLILSLIEALYLSKKKIIEVIRDGKVIDDALLYKIGMENIPRFELLYTVYEDLREKKFVVRSGMKYGADFAIYTVAPGLEHAPYLVIAIDEEQEISPNEILGFGRVSHSTRKNLILSIVNQRNRSIRYIMFKWLKL</sequence>
<dbReference type="EMBL" id="CP013695">
    <property type="protein sequence ID" value="ALU31600.1"/>
    <property type="molecule type" value="Genomic_DNA"/>
</dbReference>
<dbReference type="SUPFAM" id="SSF55267">
    <property type="entry name" value="tRNA-intron endonuclease N-terminal domain-like"/>
    <property type="match status" value="1"/>
</dbReference>
<comment type="catalytic activity">
    <reaction evidence="4">
        <text>pretRNA = a 3'-half-tRNA molecule with a 5'-OH end + a 5'-half-tRNA molecule with a 2',3'-cyclic phosphate end + an intron with a 2',3'-cyclic phosphate and a 5'-hydroxyl terminus.</text>
        <dbReference type="EC" id="4.6.1.16"/>
    </reaction>
</comment>
<dbReference type="PaxDb" id="1435377-SUSAZ_03900"/>
<dbReference type="STRING" id="1435377.SUSAZ_03900"/>
<name>A0A0U3FM22_9CREN</name>
<evidence type="ECO:0000256" key="2">
    <source>
        <dbReference type="ARBA" id="ARBA00023239"/>
    </source>
</evidence>
<protein>
    <recommendedName>
        <fullName evidence="4">tRNA-splicing endonuclease</fullName>
        <ecNumber evidence="4">4.6.1.16</ecNumber>
    </recommendedName>
    <alternativeName>
        <fullName evidence="4">tRNA-intron endonuclease</fullName>
    </alternativeName>
</protein>
<dbReference type="InterPro" id="IPR036740">
    <property type="entry name" value="tRNA_intron_Endonuc_N_sf"/>
</dbReference>
<dbReference type="GeneID" id="78441205"/>
<feature type="active site" evidence="4">
    <location>
        <position position="157"/>
    </location>
</feature>
<dbReference type="GO" id="GO:0000213">
    <property type="term" value="F:tRNA-intron lyase activity"/>
    <property type="evidence" value="ECO:0007669"/>
    <property type="project" value="UniProtKB-UniRule"/>
</dbReference>
<dbReference type="Gene3D" id="3.40.1170.20">
    <property type="entry name" value="tRNA intron endonuclease, N-terminal domain"/>
    <property type="match status" value="1"/>
</dbReference>
<comment type="subunit">
    <text evidence="4">Homotetramer; although the tetramer contains four active sites, only two participate in the cleavage. Therefore, it should be considered as a dimer of dimers.</text>
</comment>
<keyword evidence="2 4" id="KW-0456">Lyase</keyword>
<evidence type="ECO:0000313" key="9">
    <source>
        <dbReference type="Proteomes" id="UP000060043"/>
    </source>
</evidence>
<reference evidence="9 10" key="1">
    <citation type="submission" date="2015-12" db="EMBL/GenBank/DDBJ databases">
        <title>A stable core within a dynamic pangenome in Sulfolobus acidocaldarius.</title>
        <authorList>
            <person name="Anderson R."/>
            <person name="Kouris A."/>
            <person name="Seward C."/>
            <person name="Campbell K."/>
            <person name="Whitaker R."/>
        </authorList>
    </citation>
    <scope>NUCLEOTIDE SEQUENCE [LARGE SCALE GENOMIC DNA]</scope>
    <source>
        <strain evidence="7 10">GG12-C01-09</strain>
        <strain evidence="8 9">NG05B_CO5_07</strain>
    </source>
</reference>
<dbReference type="InterPro" id="IPR006677">
    <property type="entry name" value="tRNA_intron_Endonuc_cat-like"/>
</dbReference>
<proteinExistence type="inferred from homology"/>
<dbReference type="GO" id="GO:0003676">
    <property type="term" value="F:nucleic acid binding"/>
    <property type="evidence" value="ECO:0007669"/>
    <property type="project" value="InterPro"/>
</dbReference>
<evidence type="ECO:0000259" key="6">
    <source>
        <dbReference type="Pfam" id="PF02778"/>
    </source>
</evidence>
<feature type="domain" description="tRNA intron endonuclease N-terminal" evidence="6">
    <location>
        <begin position="2"/>
        <end position="75"/>
    </location>
</feature>
<dbReference type="InterPro" id="IPR011856">
    <property type="entry name" value="tRNA_endonuc-like_dom_sf"/>
</dbReference>
<dbReference type="SMR" id="A0A0U3FM22"/>
<evidence type="ECO:0000313" key="8">
    <source>
        <dbReference type="EMBL" id="ALU31600.1"/>
    </source>
</evidence>
<dbReference type="Proteomes" id="UP000060043">
    <property type="component" value="Chromosome"/>
</dbReference>
<dbReference type="GO" id="GO:0005737">
    <property type="term" value="C:cytoplasm"/>
    <property type="evidence" value="ECO:0007669"/>
    <property type="project" value="TreeGrafter"/>
</dbReference>
<keyword evidence="1 4" id="KW-0819">tRNA processing</keyword>
<dbReference type="EC" id="4.6.1.16" evidence="4"/>
<dbReference type="OrthoDB" id="46045at2157"/>
<dbReference type="SUPFAM" id="SSF53032">
    <property type="entry name" value="tRNA-intron endonuclease catalytic domain-like"/>
    <property type="match status" value="1"/>
</dbReference>
<dbReference type="GeneID" id="14551371"/>
<dbReference type="HAMAP" id="MF_01833">
    <property type="entry name" value="EndA_short"/>
    <property type="match status" value="1"/>
</dbReference>
<dbReference type="EMBL" id="CP013694">
    <property type="protein sequence ID" value="ALU28878.1"/>
    <property type="molecule type" value="Genomic_DNA"/>
</dbReference>
<dbReference type="Pfam" id="PF01974">
    <property type="entry name" value="tRNA_int_endo"/>
    <property type="match status" value="1"/>
</dbReference>
<evidence type="ECO:0000256" key="1">
    <source>
        <dbReference type="ARBA" id="ARBA00022694"/>
    </source>
</evidence>
<dbReference type="InterPro" id="IPR016442">
    <property type="entry name" value="tRNA_splic_arch_short"/>
</dbReference>
<evidence type="ECO:0000313" key="7">
    <source>
        <dbReference type="EMBL" id="ALU28878.1"/>
    </source>
</evidence>
<feature type="domain" description="tRNA intron endonuclease catalytic" evidence="5">
    <location>
        <begin position="88"/>
        <end position="173"/>
    </location>
</feature>
<evidence type="ECO:0000313" key="10">
    <source>
        <dbReference type="Proteomes" id="UP000065473"/>
    </source>
</evidence>
<comment type="function">
    <text evidence="3 4">Endonuclease that removes tRNA introns. Cleaves pre-tRNA at the 5'- and 3'-splice sites to release the intron. The products are an intron and two tRNA half-molecules bearing 2',3' cyclic phosphate and 5'-OH termini. Recognizes a pseudosymmetric substrate in which 2 bulged loops of 3 bases are separated by a stem of 4 bp.</text>
</comment>
<dbReference type="PANTHER" id="PTHR21227:SF0">
    <property type="entry name" value="TRNA-SPLICING ENDONUCLEASE SUBUNIT SEN2"/>
    <property type="match status" value="1"/>
</dbReference>
<comment type="similarity">
    <text evidence="4">Belongs to the tRNA-intron endonuclease family. Archaeal short subfamily.</text>
</comment>
<organism evidence="7 10">
    <name type="scientific">Sulfolobus acidocaldarius</name>
    <dbReference type="NCBI Taxonomy" id="2285"/>
    <lineage>
        <taxon>Archaea</taxon>
        <taxon>Thermoproteota</taxon>
        <taxon>Thermoprotei</taxon>
        <taxon>Sulfolobales</taxon>
        <taxon>Sulfolobaceae</taxon>
        <taxon>Sulfolobus</taxon>
    </lineage>
</organism>
<evidence type="ECO:0000259" key="5">
    <source>
        <dbReference type="Pfam" id="PF01974"/>
    </source>
</evidence>
<dbReference type="RefSeq" id="WP_011277727.1">
    <property type="nucleotide sequence ID" value="NZ_BHWZ01000001.1"/>
</dbReference>
<dbReference type="PIRSF" id="PIRSF005285">
    <property type="entry name" value="tRNA_splic_archaea"/>
    <property type="match status" value="1"/>
</dbReference>
<dbReference type="InterPro" id="IPR036167">
    <property type="entry name" value="tRNA_intron_Endo_cat-like_sf"/>
</dbReference>
<dbReference type="FunFam" id="3.40.1350.10:FF:000006">
    <property type="entry name" value="tRNA-splicing endonuclease"/>
    <property type="match status" value="1"/>
</dbReference>
<evidence type="ECO:0000256" key="3">
    <source>
        <dbReference type="ARBA" id="ARBA00024798"/>
    </source>
</evidence>